<evidence type="ECO:0000256" key="5">
    <source>
        <dbReference type="SAM" id="Coils"/>
    </source>
</evidence>
<sequence>MDVHVPSVTDRLHPLFASPDGDVILSARGGQTFFRVHTYTLKTTSGFFRAMYNLPQSKSPVDNIIYLDDDAEVLEPLLRMVCGLELPRLTDYDLIEKILFVAEKYEMPGPISILRLLASTEDVLSHPLRLYSFACRYGWEEEAKLASNRTLKLDLFAPCNQETLQQLPSKALLDLLNLRHRRREQLRGRLDNPPFVSGATANCVQCDNLIEYHTWRELKYKILEEMDRRPLGDTILESGLADWPEAKACWRAKCSKKDCGRLLYDKGETLRSPPRGTRAQSRTSPLAQKPASKRQASSEVLELSSSDDTPLHPLSKHAKPKSTLTVKKRTKPKPKIPLSTAEVIEISSDEDDVPLSQESLIADLRNQVKKLKQESERHQETSKNLMLELSRSRAELAKASEHPSTDGKLVLDHSEIDDSLNCEICTRRMYTPYLLPDCGHTFCLSCLRDWFGTAHARFVQAHPQQNQNVRDFYVQRITTLLRPEFIAHPQVADQLQQLQQPTPEFTCPTCRKRAYRRPIEVYALKSLVRAISAVDEEEKANIPPDQPFVERRQGRTVVVDPWEGFFPRES</sequence>
<keyword evidence="2 4" id="KW-0863">Zinc-finger</keyword>
<reference evidence="9" key="1">
    <citation type="submission" date="2022-07" db="EMBL/GenBank/DDBJ databases">
        <title>Genome Sequence of Leucocoprinus birnbaumii.</title>
        <authorList>
            <person name="Buettner E."/>
        </authorList>
    </citation>
    <scope>NUCLEOTIDE SEQUENCE</scope>
    <source>
        <strain evidence="9">VT141</strain>
    </source>
</reference>
<dbReference type="GO" id="GO:0006301">
    <property type="term" value="P:DNA damage tolerance"/>
    <property type="evidence" value="ECO:0007669"/>
    <property type="project" value="InterPro"/>
</dbReference>
<dbReference type="SMART" id="SM00184">
    <property type="entry name" value="RING"/>
    <property type="match status" value="1"/>
</dbReference>
<evidence type="ECO:0000256" key="6">
    <source>
        <dbReference type="SAM" id="MobiDB-lite"/>
    </source>
</evidence>
<keyword evidence="3" id="KW-0862">Zinc</keyword>
<evidence type="ECO:0000256" key="2">
    <source>
        <dbReference type="ARBA" id="ARBA00022771"/>
    </source>
</evidence>
<dbReference type="Pfam" id="PF13445">
    <property type="entry name" value="zf-RING_UBOX"/>
    <property type="match status" value="1"/>
</dbReference>
<dbReference type="GO" id="GO:0097505">
    <property type="term" value="C:Rad6-Rad18 complex"/>
    <property type="evidence" value="ECO:0007669"/>
    <property type="project" value="TreeGrafter"/>
</dbReference>
<dbReference type="InterPro" id="IPR011333">
    <property type="entry name" value="SKP1/BTB/POZ_sf"/>
</dbReference>
<dbReference type="SUPFAM" id="SSF57850">
    <property type="entry name" value="RING/U-box"/>
    <property type="match status" value="1"/>
</dbReference>
<protein>
    <recommendedName>
        <fullName evidence="11">RING-type domain-containing protein</fullName>
    </recommendedName>
</protein>
<dbReference type="Pfam" id="PF00651">
    <property type="entry name" value="BTB"/>
    <property type="match status" value="1"/>
</dbReference>
<feature type="domain" description="BTB" evidence="8">
    <location>
        <begin position="21"/>
        <end position="81"/>
    </location>
</feature>
<organism evidence="9 10">
    <name type="scientific">Leucocoprinus birnbaumii</name>
    <dbReference type="NCBI Taxonomy" id="56174"/>
    <lineage>
        <taxon>Eukaryota</taxon>
        <taxon>Fungi</taxon>
        <taxon>Dikarya</taxon>
        <taxon>Basidiomycota</taxon>
        <taxon>Agaricomycotina</taxon>
        <taxon>Agaricomycetes</taxon>
        <taxon>Agaricomycetidae</taxon>
        <taxon>Agaricales</taxon>
        <taxon>Agaricineae</taxon>
        <taxon>Agaricaceae</taxon>
        <taxon>Leucocoprinus</taxon>
    </lineage>
</organism>
<dbReference type="GO" id="GO:0003697">
    <property type="term" value="F:single-stranded DNA binding"/>
    <property type="evidence" value="ECO:0007669"/>
    <property type="project" value="InterPro"/>
</dbReference>
<gene>
    <name evidence="9" type="ORF">NP233_g4930</name>
</gene>
<accession>A0AAD5YX60</accession>
<feature type="domain" description="RING-type" evidence="7">
    <location>
        <begin position="422"/>
        <end position="511"/>
    </location>
</feature>
<dbReference type="CDD" id="cd18186">
    <property type="entry name" value="BTB_POZ_ZBTB_KLHL-like"/>
    <property type="match status" value="1"/>
</dbReference>
<comment type="caution">
    <text evidence="9">The sequence shown here is derived from an EMBL/GenBank/DDBJ whole genome shotgun (WGS) entry which is preliminary data.</text>
</comment>
<dbReference type="InterPro" id="IPR017907">
    <property type="entry name" value="Znf_RING_CS"/>
</dbReference>
<feature type="compositionally biased region" description="Low complexity" evidence="6">
    <location>
        <begin position="297"/>
        <end position="308"/>
    </location>
</feature>
<evidence type="ECO:0000259" key="8">
    <source>
        <dbReference type="PROSITE" id="PS50097"/>
    </source>
</evidence>
<dbReference type="GO" id="GO:0061630">
    <property type="term" value="F:ubiquitin protein ligase activity"/>
    <property type="evidence" value="ECO:0007669"/>
    <property type="project" value="InterPro"/>
</dbReference>
<dbReference type="InterPro" id="IPR027370">
    <property type="entry name" value="Znf-RING_euk"/>
</dbReference>
<keyword evidence="1" id="KW-0479">Metal-binding</keyword>
<dbReference type="SMART" id="SM00225">
    <property type="entry name" value="BTB"/>
    <property type="match status" value="1"/>
</dbReference>
<dbReference type="Gene3D" id="3.30.40.10">
    <property type="entry name" value="Zinc/RING finger domain, C3HC4 (zinc finger)"/>
    <property type="match status" value="1"/>
</dbReference>
<dbReference type="Proteomes" id="UP001213000">
    <property type="component" value="Unassembled WGS sequence"/>
</dbReference>
<proteinExistence type="predicted"/>
<dbReference type="InterPro" id="IPR001841">
    <property type="entry name" value="Znf_RING"/>
</dbReference>
<dbReference type="GO" id="GO:0005634">
    <property type="term" value="C:nucleus"/>
    <property type="evidence" value="ECO:0007669"/>
    <property type="project" value="TreeGrafter"/>
</dbReference>
<dbReference type="EMBL" id="JANIEX010000278">
    <property type="protein sequence ID" value="KAJ3569624.1"/>
    <property type="molecule type" value="Genomic_DNA"/>
</dbReference>
<keyword evidence="5" id="KW-0175">Coiled coil</keyword>
<evidence type="ECO:0000313" key="9">
    <source>
        <dbReference type="EMBL" id="KAJ3569624.1"/>
    </source>
</evidence>
<dbReference type="InterPro" id="IPR013083">
    <property type="entry name" value="Znf_RING/FYVE/PHD"/>
</dbReference>
<feature type="coiled-coil region" evidence="5">
    <location>
        <begin position="361"/>
        <end position="388"/>
    </location>
</feature>
<feature type="compositionally biased region" description="Basic residues" evidence="6">
    <location>
        <begin position="314"/>
        <end position="334"/>
    </location>
</feature>
<feature type="region of interest" description="Disordered" evidence="6">
    <location>
        <begin position="266"/>
        <end position="334"/>
    </location>
</feature>
<dbReference type="PANTHER" id="PTHR14134">
    <property type="entry name" value="E3 UBIQUITIN-PROTEIN LIGASE RAD18"/>
    <property type="match status" value="1"/>
</dbReference>
<keyword evidence="10" id="KW-1185">Reference proteome</keyword>
<evidence type="ECO:0000256" key="3">
    <source>
        <dbReference type="ARBA" id="ARBA00022833"/>
    </source>
</evidence>
<dbReference type="InterPro" id="IPR000210">
    <property type="entry name" value="BTB/POZ_dom"/>
</dbReference>
<dbReference type="AlphaFoldDB" id="A0AAD5YX60"/>
<dbReference type="PROSITE" id="PS50089">
    <property type="entry name" value="ZF_RING_2"/>
    <property type="match status" value="1"/>
</dbReference>
<evidence type="ECO:0000259" key="7">
    <source>
        <dbReference type="PROSITE" id="PS50089"/>
    </source>
</evidence>
<dbReference type="Gene3D" id="3.30.710.10">
    <property type="entry name" value="Potassium Channel Kv1.1, Chain A"/>
    <property type="match status" value="1"/>
</dbReference>
<evidence type="ECO:0008006" key="11">
    <source>
        <dbReference type="Google" id="ProtNLM"/>
    </source>
</evidence>
<evidence type="ECO:0000313" key="10">
    <source>
        <dbReference type="Proteomes" id="UP001213000"/>
    </source>
</evidence>
<dbReference type="GO" id="GO:0008270">
    <property type="term" value="F:zinc ion binding"/>
    <property type="evidence" value="ECO:0007669"/>
    <property type="project" value="UniProtKB-KW"/>
</dbReference>
<dbReference type="PROSITE" id="PS00518">
    <property type="entry name" value="ZF_RING_1"/>
    <property type="match status" value="1"/>
</dbReference>
<dbReference type="SUPFAM" id="SSF54695">
    <property type="entry name" value="POZ domain"/>
    <property type="match status" value="1"/>
</dbReference>
<dbReference type="PANTHER" id="PTHR14134:SF2">
    <property type="entry name" value="E3 UBIQUITIN-PROTEIN LIGASE RAD18"/>
    <property type="match status" value="1"/>
</dbReference>
<evidence type="ECO:0000256" key="4">
    <source>
        <dbReference type="PROSITE-ProRule" id="PRU00175"/>
    </source>
</evidence>
<evidence type="ECO:0000256" key="1">
    <source>
        <dbReference type="ARBA" id="ARBA00022723"/>
    </source>
</evidence>
<name>A0AAD5YX60_9AGAR</name>
<dbReference type="GO" id="GO:0006513">
    <property type="term" value="P:protein monoubiquitination"/>
    <property type="evidence" value="ECO:0007669"/>
    <property type="project" value="InterPro"/>
</dbReference>
<dbReference type="PROSITE" id="PS50097">
    <property type="entry name" value="BTB"/>
    <property type="match status" value="1"/>
</dbReference>
<dbReference type="InterPro" id="IPR039577">
    <property type="entry name" value="Rad18"/>
</dbReference>